<dbReference type="EMBL" id="PP179332">
    <property type="protein sequence ID" value="XAI71103.1"/>
    <property type="molecule type" value="Genomic_DNA"/>
</dbReference>
<sequence length="163" mass="16352">MSLQTQLIALAQAIGADIKSLKTSTGTLSGLSTTAKSNLVAAINEVYGLVGSGGVTINDASTASTTQTWSASKSSAAIATAISTLQTTLIGGAGAALDTFKELQDALGNDPTFAATVATSLSNRVRFDSAQTLTVAQQIQACVNTGVGDPTTDFVAAYTTAKT</sequence>
<gene>
    <name evidence="1" type="ORF">Cygsa01_00057</name>
</gene>
<accession>A0AAU6W408</accession>
<protein>
    <submittedName>
        <fullName evidence="1">Tail fiber protein</fullName>
    </submittedName>
</protein>
<organism evidence="1">
    <name type="scientific">Pseudomonas phage Cygsa01</name>
    <dbReference type="NCBI Taxonomy" id="3138529"/>
    <lineage>
        <taxon>Viruses</taxon>
    </lineage>
</organism>
<reference evidence="1" key="1">
    <citation type="journal article" date="2024" name="J. Gen. Virol.">
        <title>Novel phages of Pseudomonas syringae unveil numerous potential auxiliary metabolic genes.</title>
        <authorList>
            <person name="Feltin C."/>
            <person name="Garneau J.R."/>
            <person name="Morris C.E."/>
            <person name="Berard A."/>
            <person name="Torres-Barcelo C."/>
        </authorList>
    </citation>
    <scope>NUCLEOTIDE SEQUENCE</scope>
</reference>
<proteinExistence type="predicted"/>
<evidence type="ECO:0000313" key="1">
    <source>
        <dbReference type="EMBL" id="XAI71103.1"/>
    </source>
</evidence>
<name>A0AAU6W408_9VIRU</name>